<gene>
    <name evidence="1" type="ORF">LFYK43_10900</name>
</gene>
<name>A0A401ISY2_9LACO</name>
<sequence length="73" mass="8136">MCKFCDGKSLDLSGLTDEQVEYGDMAFCYILPPYNGKPFRLEYGSYGDGYDGQASQTEIKFCPMCGHSLEVKS</sequence>
<proteinExistence type="predicted"/>
<dbReference type="EMBL" id="BFFP01000015">
    <property type="protein sequence ID" value="GBG94631.1"/>
    <property type="molecule type" value="Genomic_DNA"/>
</dbReference>
<comment type="caution">
    <text evidence="1">The sequence shown here is derived from an EMBL/GenBank/DDBJ whole genome shotgun (WGS) entry which is preliminary data.</text>
</comment>
<dbReference type="AlphaFoldDB" id="A0A401ISY2"/>
<accession>A0A401ISY2</accession>
<dbReference type="RefSeq" id="WP_124976213.1">
    <property type="nucleotide sequence ID" value="NZ_BFFP01000015.1"/>
</dbReference>
<keyword evidence="2" id="KW-1185">Reference proteome</keyword>
<protein>
    <submittedName>
        <fullName evidence="1">Uncharacterized protein</fullName>
    </submittedName>
</protein>
<dbReference type="OrthoDB" id="2190065at2"/>
<reference evidence="1 2" key="1">
    <citation type="journal article" date="2019" name="Int. J. Syst. Evol. Microbiol.">
        <title>Lactobacillus salitolerans sp. nov., a novel lactic acid bacterium isolated from spent mushroom substrates.</title>
        <authorList>
            <person name="Tohno M."/>
            <person name="Tanizawa Y."/>
            <person name="Kojima Y."/>
            <person name="Sakamoto M."/>
            <person name="Nakamura Y."/>
            <person name="Ohkuma M."/>
            <person name="Kobayashi H."/>
        </authorList>
    </citation>
    <scope>NUCLEOTIDE SEQUENCE [LARGE SCALE GENOMIC DNA]</scope>
    <source>
        <strain evidence="1 2">YK43</strain>
    </source>
</reference>
<dbReference type="Proteomes" id="UP000286848">
    <property type="component" value="Unassembled WGS sequence"/>
</dbReference>
<organism evidence="1 2">
    <name type="scientific">Ligilactobacillus salitolerans</name>
    <dbReference type="NCBI Taxonomy" id="1808352"/>
    <lineage>
        <taxon>Bacteria</taxon>
        <taxon>Bacillati</taxon>
        <taxon>Bacillota</taxon>
        <taxon>Bacilli</taxon>
        <taxon>Lactobacillales</taxon>
        <taxon>Lactobacillaceae</taxon>
        <taxon>Ligilactobacillus</taxon>
    </lineage>
</organism>
<evidence type="ECO:0000313" key="1">
    <source>
        <dbReference type="EMBL" id="GBG94631.1"/>
    </source>
</evidence>
<evidence type="ECO:0000313" key="2">
    <source>
        <dbReference type="Proteomes" id="UP000286848"/>
    </source>
</evidence>